<dbReference type="Pfam" id="PF04480">
    <property type="entry name" value="DUF559"/>
    <property type="match status" value="1"/>
</dbReference>
<evidence type="ECO:0000313" key="2">
    <source>
        <dbReference type="EMBL" id="NNH05238.1"/>
    </source>
</evidence>
<evidence type="ECO:0000259" key="1">
    <source>
        <dbReference type="Pfam" id="PF04480"/>
    </source>
</evidence>
<sequence length="280" mass="30583">MSKTNDHERLMAAVRDGGGVMRTRTLAASGFSKHERAAAVADARLVRVGRSWLAVPGADGHVVAAARAGVVVTCVTQARRLGLWVLDDRIAHVGASPHGHPRTGTARVHWGAPLLPRHPDALVDPVENVLGFIAACRPHDEALAVWESALNKGLVTREAMRRLDLAPAARAVSDEATPWSDSGLESRVVPRLRWMRLPIVPQAWICGRRVDFLIGDRLVLQVDGGTHVGTQREQDIAHDAELMLMGYHVVRVGYGQVIHRWHEVQDTIMRAVAQGLHRAA</sequence>
<dbReference type="EMBL" id="JABEMB010000037">
    <property type="protein sequence ID" value="NNH05238.1"/>
    <property type="molecule type" value="Genomic_DNA"/>
</dbReference>
<evidence type="ECO:0000313" key="3">
    <source>
        <dbReference type="Proteomes" id="UP000543598"/>
    </source>
</evidence>
<gene>
    <name evidence="2" type="ORF">HLA99_15430</name>
</gene>
<dbReference type="InterPro" id="IPR007569">
    <property type="entry name" value="DUF559"/>
</dbReference>
<proteinExistence type="predicted"/>
<dbReference type="RefSeq" id="WP_167039232.1">
    <property type="nucleotide sequence ID" value="NZ_BAAANA010000001.1"/>
</dbReference>
<keyword evidence="3" id="KW-1185">Reference proteome</keyword>
<protein>
    <submittedName>
        <fullName evidence="2">DUF559 domain-containing protein</fullName>
    </submittedName>
</protein>
<name>A0A7Y2M532_9MICO</name>
<dbReference type="Proteomes" id="UP000543598">
    <property type="component" value="Unassembled WGS sequence"/>
</dbReference>
<reference evidence="2 3" key="1">
    <citation type="submission" date="2020-05" db="EMBL/GenBank/DDBJ databases">
        <title>MicrobeNet Type strains.</title>
        <authorList>
            <person name="Nicholson A.C."/>
        </authorList>
    </citation>
    <scope>NUCLEOTIDE SEQUENCE [LARGE SCALE GENOMIC DNA]</scope>
    <source>
        <strain evidence="2 3">JCM 14282</strain>
    </source>
</reference>
<comment type="caution">
    <text evidence="2">The sequence shown here is derived from an EMBL/GenBank/DDBJ whole genome shotgun (WGS) entry which is preliminary data.</text>
</comment>
<dbReference type="AlphaFoldDB" id="A0A7Y2M532"/>
<accession>A0A7Y2M532</accession>
<organism evidence="2 3">
    <name type="scientific">Microbacterium ulmi</name>
    <dbReference type="NCBI Taxonomy" id="179095"/>
    <lineage>
        <taxon>Bacteria</taxon>
        <taxon>Bacillati</taxon>
        <taxon>Actinomycetota</taxon>
        <taxon>Actinomycetes</taxon>
        <taxon>Micrococcales</taxon>
        <taxon>Microbacteriaceae</taxon>
        <taxon>Microbacterium</taxon>
    </lineage>
</organism>
<dbReference type="Gene3D" id="3.40.960.10">
    <property type="entry name" value="VSR Endonuclease"/>
    <property type="match status" value="1"/>
</dbReference>
<feature type="domain" description="DUF559" evidence="1">
    <location>
        <begin position="204"/>
        <end position="272"/>
    </location>
</feature>